<proteinExistence type="predicted"/>
<comment type="caution">
    <text evidence="2">The sequence shown here is derived from an EMBL/GenBank/DDBJ whole genome shotgun (WGS) entry which is preliminary data.</text>
</comment>
<reference evidence="2 3" key="1">
    <citation type="journal article" date="2019" name="Commun. Biol.">
        <title>The bagworm genome reveals a unique fibroin gene that provides high tensile strength.</title>
        <authorList>
            <person name="Kono N."/>
            <person name="Nakamura H."/>
            <person name="Ohtoshi R."/>
            <person name="Tomita M."/>
            <person name="Numata K."/>
            <person name="Arakawa K."/>
        </authorList>
    </citation>
    <scope>NUCLEOTIDE SEQUENCE [LARGE SCALE GENOMIC DNA]</scope>
</reference>
<dbReference type="Proteomes" id="UP000299102">
    <property type="component" value="Unassembled WGS sequence"/>
</dbReference>
<dbReference type="AlphaFoldDB" id="A0A4C1ST73"/>
<sequence>MTWLPSPMHAPNPRRVISAFLAFWEGIEYLMELNRKRNHGQRRKSTIRPSTPIEGRARRVHTPAGEVAFDPSLAEAAYDSKIVSVDEQPAGSASGPPKDIGREAVRGTINKGRPRRRTRPGNCKANLLLH</sequence>
<evidence type="ECO:0000313" key="2">
    <source>
        <dbReference type="EMBL" id="GBP04458.1"/>
    </source>
</evidence>
<organism evidence="2 3">
    <name type="scientific">Eumeta variegata</name>
    <name type="common">Bagworm moth</name>
    <name type="synonym">Eumeta japonica</name>
    <dbReference type="NCBI Taxonomy" id="151549"/>
    <lineage>
        <taxon>Eukaryota</taxon>
        <taxon>Metazoa</taxon>
        <taxon>Ecdysozoa</taxon>
        <taxon>Arthropoda</taxon>
        <taxon>Hexapoda</taxon>
        <taxon>Insecta</taxon>
        <taxon>Pterygota</taxon>
        <taxon>Neoptera</taxon>
        <taxon>Endopterygota</taxon>
        <taxon>Lepidoptera</taxon>
        <taxon>Glossata</taxon>
        <taxon>Ditrysia</taxon>
        <taxon>Tineoidea</taxon>
        <taxon>Psychidae</taxon>
        <taxon>Oiketicinae</taxon>
        <taxon>Eumeta</taxon>
    </lineage>
</organism>
<protein>
    <submittedName>
        <fullName evidence="2">Uncharacterized protein</fullName>
    </submittedName>
</protein>
<evidence type="ECO:0000256" key="1">
    <source>
        <dbReference type="SAM" id="MobiDB-lite"/>
    </source>
</evidence>
<evidence type="ECO:0000313" key="3">
    <source>
        <dbReference type="Proteomes" id="UP000299102"/>
    </source>
</evidence>
<keyword evidence="3" id="KW-1185">Reference proteome</keyword>
<accession>A0A4C1ST73</accession>
<dbReference type="EMBL" id="BGZK01000014">
    <property type="protein sequence ID" value="GBP04458.1"/>
    <property type="molecule type" value="Genomic_DNA"/>
</dbReference>
<name>A0A4C1ST73_EUMVA</name>
<feature type="region of interest" description="Disordered" evidence="1">
    <location>
        <begin position="85"/>
        <end position="130"/>
    </location>
</feature>
<gene>
    <name evidence="2" type="ORF">EVAR_3847_1</name>
</gene>